<dbReference type="RefSeq" id="WP_088393222.1">
    <property type="nucleotide sequence ID" value="NZ_MTCZ01000089.1"/>
</dbReference>
<keyword evidence="1" id="KW-0413">Isomerase</keyword>
<name>A0A246GHJ1_9FLAO</name>
<dbReference type="Proteomes" id="UP000197768">
    <property type="component" value="Unassembled WGS sequence"/>
</dbReference>
<dbReference type="AlphaFoldDB" id="A0A246GHJ1"/>
<dbReference type="PROSITE" id="PS51257">
    <property type="entry name" value="PROKAR_LIPOPROTEIN"/>
    <property type="match status" value="1"/>
</dbReference>
<protein>
    <submittedName>
        <fullName evidence="1">DNA topoisomerase IV</fullName>
    </submittedName>
</protein>
<organism evidence="1 2">
    <name type="scientific">Flavobacterium davisii</name>
    <dbReference type="NCBI Taxonomy" id="2906077"/>
    <lineage>
        <taxon>Bacteria</taxon>
        <taxon>Pseudomonadati</taxon>
        <taxon>Bacteroidota</taxon>
        <taxon>Flavobacteriia</taxon>
        <taxon>Flavobacteriales</taxon>
        <taxon>Flavobacteriaceae</taxon>
        <taxon>Flavobacterium</taxon>
    </lineage>
</organism>
<evidence type="ECO:0000313" key="1">
    <source>
        <dbReference type="EMBL" id="OWP83671.1"/>
    </source>
</evidence>
<reference evidence="1 2" key="1">
    <citation type="journal article" date="2017" name="Infect. Genet. Evol.">
        <title>Comparative genome analysis of fish pathogen Flavobacterium columnare reveals extensive sequence diversity within the species.</title>
        <authorList>
            <person name="Kayansamruaj P."/>
            <person name="Dong H.T."/>
            <person name="Hirono I."/>
            <person name="Kondo H."/>
            <person name="Senapin S."/>
            <person name="Rodkhum C."/>
        </authorList>
    </citation>
    <scope>NUCLEOTIDE SEQUENCE [LARGE SCALE GENOMIC DNA]</scope>
    <source>
        <strain evidence="1 2">1215</strain>
    </source>
</reference>
<evidence type="ECO:0000313" key="2">
    <source>
        <dbReference type="Proteomes" id="UP000197768"/>
    </source>
</evidence>
<sequence length="124" mass="14666">MSKYLFFLLTTFTLISCYNVERNCNDFKTGTFEFNQKIEGVKHTSQFIRNDSLQIETFEGKTDTARVRWVNDCEYILQKVNPKNLEEKKAIQIKILITNKKGYFFEYCFVGESKKQKGFVTKTK</sequence>
<dbReference type="EMBL" id="MTCZ01000089">
    <property type="protein sequence ID" value="OWP83671.1"/>
    <property type="molecule type" value="Genomic_DNA"/>
</dbReference>
<gene>
    <name evidence="1" type="ORF">BWK59_09235</name>
</gene>
<comment type="caution">
    <text evidence="1">The sequence shown here is derived from an EMBL/GenBank/DDBJ whole genome shotgun (WGS) entry which is preliminary data.</text>
</comment>
<accession>A0A246GHJ1</accession>
<dbReference type="GO" id="GO:0016853">
    <property type="term" value="F:isomerase activity"/>
    <property type="evidence" value="ECO:0007669"/>
    <property type="project" value="UniProtKB-KW"/>
</dbReference>
<proteinExistence type="predicted"/>